<protein>
    <submittedName>
        <fullName evidence="1">Uncharacterized protein</fullName>
    </submittedName>
</protein>
<dbReference type="AlphaFoldDB" id="A0A3A4K157"/>
<reference evidence="1 2" key="1">
    <citation type="submission" date="2018-09" db="EMBL/GenBank/DDBJ databases">
        <title>YIM PH21274 draft genome.</title>
        <authorList>
            <person name="Miao C."/>
        </authorList>
    </citation>
    <scope>NUCLEOTIDE SEQUENCE [LARGE SCALE GENOMIC DNA]</scope>
    <source>
        <strain evidence="1 2">YIM PH 21724</strain>
    </source>
</reference>
<gene>
    <name evidence="1" type="ORF">D5S18_28265</name>
</gene>
<dbReference type="Proteomes" id="UP000266677">
    <property type="component" value="Unassembled WGS sequence"/>
</dbReference>
<dbReference type="EMBL" id="QZFU01000041">
    <property type="protein sequence ID" value="RJO69797.1"/>
    <property type="molecule type" value="Genomic_DNA"/>
</dbReference>
<evidence type="ECO:0000313" key="2">
    <source>
        <dbReference type="Proteomes" id="UP000266677"/>
    </source>
</evidence>
<comment type="caution">
    <text evidence="1">The sequence shown here is derived from an EMBL/GenBank/DDBJ whole genome shotgun (WGS) entry which is preliminary data.</text>
</comment>
<proteinExistence type="predicted"/>
<sequence length="131" mass="13920">MPVSDSTVDAIESILEAITDAVSDPTPRGQGRLLVLARTLSTLANLAAALELTDQPKLAPAADGPAVIAAHPDFPASWLKECRNGTVLRSELLETIWHKVDGWWYTTGSEVALDSLDVAAQGPFAVLTEPM</sequence>
<accession>A0A3A4K157</accession>
<name>A0A3A4K157_9NOCA</name>
<organism evidence="1 2">
    <name type="scientific">Nocardia panacis</name>
    <dbReference type="NCBI Taxonomy" id="2340916"/>
    <lineage>
        <taxon>Bacteria</taxon>
        <taxon>Bacillati</taxon>
        <taxon>Actinomycetota</taxon>
        <taxon>Actinomycetes</taxon>
        <taxon>Mycobacteriales</taxon>
        <taxon>Nocardiaceae</taxon>
        <taxon>Nocardia</taxon>
    </lineage>
</organism>
<keyword evidence="2" id="KW-1185">Reference proteome</keyword>
<evidence type="ECO:0000313" key="1">
    <source>
        <dbReference type="EMBL" id="RJO69797.1"/>
    </source>
</evidence>